<dbReference type="SFLD" id="SFLDG00358">
    <property type="entry name" value="Main_(cytGST)"/>
    <property type="match status" value="1"/>
</dbReference>
<evidence type="ECO:0000259" key="4">
    <source>
        <dbReference type="PROSITE" id="PS50404"/>
    </source>
</evidence>
<dbReference type="PROSITE" id="PS50404">
    <property type="entry name" value="GST_NTER"/>
    <property type="match status" value="1"/>
</dbReference>
<dbReference type="InterPro" id="IPR004045">
    <property type="entry name" value="Glutathione_S-Trfase_N"/>
</dbReference>
<dbReference type="InterPro" id="IPR040079">
    <property type="entry name" value="Glutathione_S-Trfase"/>
</dbReference>
<dbReference type="PROSITE" id="PS50405">
    <property type="entry name" value="GST_CTER"/>
    <property type="match status" value="1"/>
</dbReference>
<dbReference type="Pfam" id="PF02798">
    <property type="entry name" value="GST_N"/>
    <property type="match status" value="1"/>
</dbReference>
<sequence length="222" mass="25036">MTASLTLHVDYVSQPSRSLVFLCRAIKAPHQEKQLSLVKGEHLNKPFADLNPFKKVPAVQDEDLLILESCSALRYIASKYDAAGTWYPADLKTRCKVDEYLDWQHLNTRAHGVGYYMNKVLLPMMKGSAPDMEVVEKHEKELGRVEELFASYFLGDKPFITGNTPTIADLQAATEFEQPQAAGYTLAKATKEYLERVREAVGAEMYDELHEAPKELAKKALQ</sequence>
<keyword evidence="7" id="KW-1185">Reference proteome</keyword>
<feature type="domain" description="GST N-terminal" evidence="4">
    <location>
        <begin position="3"/>
        <end position="84"/>
    </location>
</feature>
<name>A0AAW0U6N3_SCYPA</name>
<comment type="subcellular location">
    <subcellularLocation>
        <location evidence="1">Cytoplasm</location>
    </subcellularLocation>
</comment>
<accession>A0AAW0U6N3</accession>
<evidence type="ECO:0000256" key="2">
    <source>
        <dbReference type="ARBA" id="ARBA00022490"/>
    </source>
</evidence>
<reference evidence="6 7" key="1">
    <citation type="submission" date="2023-03" db="EMBL/GenBank/DDBJ databases">
        <title>High-quality genome of Scylla paramamosain provides insights in environmental adaptation.</title>
        <authorList>
            <person name="Zhang L."/>
        </authorList>
    </citation>
    <scope>NUCLEOTIDE SEQUENCE [LARGE SCALE GENOMIC DNA]</scope>
    <source>
        <strain evidence="6">LZ_2023a</strain>
        <tissue evidence="6">Muscle</tissue>
    </source>
</reference>
<dbReference type="InterPro" id="IPR036282">
    <property type="entry name" value="Glutathione-S-Trfase_C_sf"/>
</dbReference>
<dbReference type="PANTHER" id="PTHR43917">
    <property type="match status" value="1"/>
</dbReference>
<comment type="similarity">
    <text evidence="3">Belongs to the GST superfamily.</text>
</comment>
<proteinExistence type="inferred from homology"/>
<evidence type="ECO:0000313" key="7">
    <source>
        <dbReference type="Proteomes" id="UP001487740"/>
    </source>
</evidence>
<dbReference type="AlphaFoldDB" id="A0AAW0U6N3"/>
<dbReference type="PANTHER" id="PTHR43917:SF8">
    <property type="entry name" value="GH16740P-RELATED"/>
    <property type="match status" value="1"/>
</dbReference>
<dbReference type="Proteomes" id="UP001487740">
    <property type="component" value="Unassembled WGS sequence"/>
</dbReference>
<evidence type="ECO:0000259" key="5">
    <source>
        <dbReference type="PROSITE" id="PS50405"/>
    </source>
</evidence>
<evidence type="ECO:0000313" key="6">
    <source>
        <dbReference type="EMBL" id="KAK8395743.1"/>
    </source>
</evidence>
<dbReference type="EMBL" id="JARAKH010000017">
    <property type="protein sequence ID" value="KAK8395743.1"/>
    <property type="molecule type" value="Genomic_DNA"/>
</dbReference>
<protein>
    <submittedName>
        <fullName evidence="6">Uncharacterized protein</fullName>
    </submittedName>
</protein>
<dbReference type="InterPro" id="IPR010987">
    <property type="entry name" value="Glutathione-S-Trfase_C-like"/>
</dbReference>
<dbReference type="GO" id="GO:0006749">
    <property type="term" value="P:glutathione metabolic process"/>
    <property type="evidence" value="ECO:0007669"/>
    <property type="project" value="TreeGrafter"/>
</dbReference>
<keyword evidence="2" id="KW-0963">Cytoplasm</keyword>
<dbReference type="Pfam" id="PF00043">
    <property type="entry name" value="GST_C"/>
    <property type="match status" value="1"/>
</dbReference>
<evidence type="ECO:0000256" key="3">
    <source>
        <dbReference type="RuleBase" id="RU003494"/>
    </source>
</evidence>
<comment type="caution">
    <text evidence="6">The sequence shown here is derived from an EMBL/GenBank/DDBJ whole genome shotgun (WGS) entry which is preliminary data.</text>
</comment>
<feature type="domain" description="GST C-terminal" evidence="5">
    <location>
        <begin position="90"/>
        <end position="220"/>
    </location>
</feature>
<gene>
    <name evidence="6" type="ORF">O3P69_005677</name>
</gene>
<dbReference type="SUPFAM" id="SSF52833">
    <property type="entry name" value="Thioredoxin-like"/>
    <property type="match status" value="1"/>
</dbReference>
<dbReference type="GO" id="GO:0004364">
    <property type="term" value="F:glutathione transferase activity"/>
    <property type="evidence" value="ECO:0007669"/>
    <property type="project" value="TreeGrafter"/>
</dbReference>
<dbReference type="Gene3D" id="1.20.1050.10">
    <property type="match status" value="1"/>
</dbReference>
<evidence type="ECO:0000256" key="1">
    <source>
        <dbReference type="ARBA" id="ARBA00004496"/>
    </source>
</evidence>
<dbReference type="GO" id="GO:0005737">
    <property type="term" value="C:cytoplasm"/>
    <property type="evidence" value="ECO:0007669"/>
    <property type="project" value="UniProtKB-SubCell"/>
</dbReference>
<dbReference type="Gene3D" id="3.40.30.10">
    <property type="entry name" value="Glutaredoxin"/>
    <property type="match status" value="1"/>
</dbReference>
<organism evidence="6 7">
    <name type="scientific">Scylla paramamosain</name>
    <name type="common">Mud crab</name>
    <dbReference type="NCBI Taxonomy" id="85552"/>
    <lineage>
        <taxon>Eukaryota</taxon>
        <taxon>Metazoa</taxon>
        <taxon>Ecdysozoa</taxon>
        <taxon>Arthropoda</taxon>
        <taxon>Crustacea</taxon>
        <taxon>Multicrustacea</taxon>
        <taxon>Malacostraca</taxon>
        <taxon>Eumalacostraca</taxon>
        <taxon>Eucarida</taxon>
        <taxon>Decapoda</taxon>
        <taxon>Pleocyemata</taxon>
        <taxon>Brachyura</taxon>
        <taxon>Eubrachyura</taxon>
        <taxon>Portunoidea</taxon>
        <taxon>Portunidae</taxon>
        <taxon>Portuninae</taxon>
        <taxon>Scylla</taxon>
    </lineage>
</organism>
<dbReference type="SUPFAM" id="SSF47616">
    <property type="entry name" value="GST C-terminal domain-like"/>
    <property type="match status" value="1"/>
</dbReference>
<dbReference type="SFLD" id="SFLDS00019">
    <property type="entry name" value="Glutathione_Transferase_(cytos"/>
    <property type="match status" value="1"/>
</dbReference>
<dbReference type="InterPro" id="IPR051369">
    <property type="entry name" value="GST_Theta"/>
</dbReference>
<dbReference type="InterPro" id="IPR004046">
    <property type="entry name" value="GST_C"/>
</dbReference>
<dbReference type="InterPro" id="IPR036249">
    <property type="entry name" value="Thioredoxin-like_sf"/>
</dbReference>